<dbReference type="EMBL" id="LVCJ01000050">
    <property type="protein sequence ID" value="OAL33399.1"/>
    <property type="molecule type" value="Genomic_DNA"/>
</dbReference>
<dbReference type="RefSeq" id="XP_022498411.1">
    <property type="nucleotide sequence ID" value="XM_022645541.1"/>
</dbReference>
<evidence type="ECO:0000256" key="6">
    <source>
        <dbReference type="SAM" id="Phobius"/>
    </source>
</evidence>
<dbReference type="SMART" id="SM00066">
    <property type="entry name" value="GAL4"/>
    <property type="match status" value="1"/>
</dbReference>
<keyword evidence="2" id="KW-0238">DNA-binding</keyword>
<protein>
    <recommendedName>
        <fullName evidence="7">Zn(2)-C6 fungal-type domain-containing protein</fullName>
    </recommendedName>
</protein>
<evidence type="ECO:0000256" key="1">
    <source>
        <dbReference type="ARBA" id="ARBA00023015"/>
    </source>
</evidence>
<dbReference type="OrthoDB" id="416217at2759"/>
<dbReference type="PROSITE" id="PS00463">
    <property type="entry name" value="ZN2_CY6_FUNGAL_1"/>
    <property type="match status" value="1"/>
</dbReference>
<dbReference type="SUPFAM" id="SSF57701">
    <property type="entry name" value="Zn2/Cys6 DNA-binding domain"/>
    <property type="match status" value="1"/>
</dbReference>
<organism evidence="8 9">
    <name type="scientific">Fonsecaea nubica</name>
    <dbReference type="NCBI Taxonomy" id="856822"/>
    <lineage>
        <taxon>Eukaryota</taxon>
        <taxon>Fungi</taxon>
        <taxon>Dikarya</taxon>
        <taxon>Ascomycota</taxon>
        <taxon>Pezizomycotina</taxon>
        <taxon>Eurotiomycetes</taxon>
        <taxon>Chaetothyriomycetidae</taxon>
        <taxon>Chaetothyriales</taxon>
        <taxon>Herpotrichiellaceae</taxon>
        <taxon>Fonsecaea</taxon>
    </lineage>
</organism>
<dbReference type="GO" id="GO:0001228">
    <property type="term" value="F:DNA-binding transcription activator activity, RNA polymerase II-specific"/>
    <property type="evidence" value="ECO:0007669"/>
    <property type="project" value="TreeGrafter"/>
</dbReference>
<keyword evidence="1" id="KW-0805">Transcription regulation</keyword>
<keyword evidence="6" id="KW-0812">Transmembrane</keyword>
<dbReference type="PRINTS" id="PR00755">
    <property type="entry name" value="AFLATOXINBRP"/>
</dbReference>
<dbReference type="Pfam" id="PF00172">
    <property type="entry name" value="Zn_clus"/>
    <property type="match status" value="1"/>
</dbReference>
<dbReference type="CDD" id="cd00067">
    <property type="entry name" value="GAL4"/>
    <property type="match status" value="1"/>
</dbReference>
<dbReference type="GeneID" id="34590667"/>
<keyword evidence="6" id="KW-1133">Transmembrane helix</keyword>
<dbReference type="InterPro" id="IPR036864">
    <property type="entry name" value="Zn2-C6_fun-type_DNA-bd_sf"/>
</dbReference>
<feature type="domain" description="Zn(2)-C6 fungal-type" evidence="7">
    <location>
        <begin position="29"/>
        <end position="59"/>
    </location>
</feature>
<dbReference type="Gene3D" id="4.10.240.10">
    <property type="entry name" value="Zn(2)-C6 fungal-type DNA-binding domain"/>
    <property type="match status" value="1"/>
</dbReference>
<dbReference type="PANTHER" id="PTHR47784">
    <property type="entry name" value="STEROL UPTAKE CONTROL PROTEIN 2"/>
    <property type="match status" value="1"/>
</dbReference>
<keyword evidence="4" id="KW-0539">Nucleus</keyword>
<dbReference type="PROSITE" id="PS50048">
    <property type="entry name" value="ZN2_CY6_FUNGAL_2"/>
    <property type="match status" value="1"/>
</dbReference>
<dbReference type="Proteomes" id="UP000185904">
    <property type="component" value="Unassembled WGS sequence"/>
</dbReference>
<dbReference type="PANTHER" id="PTHR47784:SF7">
    <property type="entry name" value="ZN(II)2CYS6 TRANSCRIPTION FACTOR (EUROFUNG)"/>
    <property type="match status" value="1"/>
</dbReference>
<name>A0A178CU58_9EURO</name>
<gene>
    <name evidence="8" type="ORF">AYO20_07255</name>
</gene>
<feature type="compositionally biased region" description="Polar residues" evidence="5">
    <location>
        <begin position="714"/>
        <end position="731"/>
    </location>
</feature>
<dbReference type="InterPro" id="IPR053157">
    <property type="entry name" value="Sterol_Uptake_Regulator"/>
</dbReference>
<feature type="region of interest" description="Disordered" evidence="5">
    <location>
        <begin position="548"/>
        <end position="568"/>
    </location>
</feature>
<dbReference type="GO" id="GO:0008270">
    <property type="term" value="F:zinc ion binding"/>
    <property type="evidence" value="ECO:0007669"/>
    <property type="project" value="InterPro"/>
</dbReference>
<keyword evidence="6" id="KW-0472">Membrane</keyword>
<feature type="region of interest" description="Disordered" evidence="5">
    <location>
        <begin position="490"/>
        <end position="511"/>
    </location>
</feature>
<accession>A0A178CU58</accession>
<evidence type="ECO:0000313" key="9">
    <source>
        <dbReference type="Proteomes" id="UP000185904"/>
    </source>
</evidence>
<feature type="compositionally biased region" description="Basic and acidic residues" evidence="5">
    <location>
        <begin position="552"/>
        <end position="568"/>
    </location>
</feature>
<reference evidence="8 9" key="1">
    <citation type="submission" date="2016-03" db="EMBL/GenBank/DDBJ databases">
        <title>The draft genome sequence of Fonsecaea nubica causative agent of cutaneous subcutaneous infection in human host.</title>
        <authorList>
            <person name="Costa F."/>
            <person name="Sybren D.H."/>
            <person name="Raittz R.T."/>
            <person name="Weiss V.A."/>
            <person name="Leao A.C."/>
            <person name="Gomes R."/>
            <person name="De Souza E.M."/>
            <person name="Pedrosa F.O."/>
            <person name="Steffens M.B."/>
            <person name="Bombassaro A."/>
            <person name="Tadra-Sfeir M.Z."/>
            <person name="Moreno L.F."/>
            <person name="Najafzadeh M.J."/>
            <person name="Felipe M.S."/>
            <person name="Teixeira M."/>
            <person name="Sun J."/>
            <person name="Xi L."/>
            <person name="Castro M.A."/>
            <person name="Vicente V.A."/>
        </authorList>
    </citation>
    <scope>NUCLEOTIDE SEQUENCE [LARGE SCALE GENOMIC DNA]</scope>
    <source>
        <strain evidence="8 9">CBS 269.64</strain>
    </source>
</reference>
<dbReference type="Pfam" id="PF11951">
    <property type="entry name" value="Fungal_trans_2"/>
    <property type="match status" value="1"/>
</dbReference>
<comment type="caution">
    <text evidence="8">The sequence shown here is derived from an EMBL/GenBank/DDBJ whole genome shotgun (WGS) entry which is preliminary data.</text>
</comment>
<evidence type="ECO:0000256" key="5">
    <source>
        <dbReference type="SAM" id="MobiDB-lite"/>
    </source>
</evidence>
<evidence type="ECO:0000256" key="4">
    <source>
        <dbReference type="ARBA" id="ARBA00023242"/>
    </source>
</evidence>
<evidence type="ECO:0000256" key="2">
    <source>
        <dbReference type="ARBA" id="ARBA00023125"/>
    </source>
</evidence>
<dbReference type="GO" id="GO:0003677">
    <property type="term" value="F:DNA binding"/>
    <property type="evidence" value="ECO:0007669"/>
    <property type="project" value="UniProtKB-KW"/>
</dbReference>
<evidence type="ECO:0000256" key="3">
    <source>
        <dbReference type="ARBA" id="ARBA00023163"/>
    </source>
</evidence>
<evidence type="ECO:0000313" key="8">
    <source>
        <dbReference type="EMBL" id="OAL33399.1"/>
    </source>
</evidence>
<dbReference type="AlphaFoldDB" id="A0A178CU58"/>
<proteinExistence type="predicted"/>
<keyword evidence="9" id="KW-1185">Reference proteome</keyword>
<keyword evidence="3" id="KW-0804">Transcription</keyword>
<feature type="region of interest" description="Disordered" evidence="5">
    <location>
        <begin position="707"/>
        <end position="741"/>
    </location>
</feature>
<sequence length="797" mass="88101">MASYQDSLNLTIVPYGVNVRQAHKKSRAGCYTCKLRHVKCGEEKPRCSNCVSKGKDCQYPASIKRRIKKQDKARGIKRVSPEPTTEISMVSASFTLHDLRLFHHFLCFAYPPLPLTKKSVWTQDIPQLSLHSEHLMNALLALAASHMETLTGVDHDKCTALLHKGRAISGLKDEFAKSHHSATEYDVMLATCYALAFQSALLPGSAVDFTTFIRGCALITRRIQAEGQQSVFDFSRNLNRGPIRRTVLLRIGAASRISGSRFRLLIKKGMASLLAVHESVEHAGTGHNLFQALSSTFAGFQVSLAKGYNRFLSYYAVWFKLAEAKDIFAPDAVREAAFLLWAFFIGIQLLIAMLVVDMTNGGMNRDRAAGFDRSLGVSKMIRMTEWLCAIETTTPTHMREHLTWPRLVSSQVLLGLQMTTVSKASVDLKVNALRDLDLRSHIALGELLELSASLANWTEDLLASQSGDEDSSGETEGWRRAQTQLAFGILDQGGQDTPTDRRGPGMAKLGRNEVQTSRLLASLRVIGGSPAPIHQIEYQDEIAQPDASLESGKTESKQCRSEEPPRRSESLGGWIQLMAVVSPVYLLRPVGTTRTLRRIPLWNSITGGVVQPKFLCKSRRDQSMAQCVKISIRLMGLDLPLKAKRRGGTTFQIARRATLSVESTIPWVGYRAGIQSTTQTTGEGLNVGVMGLLYCHTKMRRQLTWRQSRRGTEQLPNSRFSQISKLNTANRPSDLDSQRRSQCGNWNSCFLASGSVAKKRNEGVLAIEGFETSLCDGAPFAGVQGQNQPLETGVTSQ</sequence>
<feature type="transmembrane region" description="Helical" evidence="6">
    <location>
        <begin position="338"/>
        <end position="356"/>
    </location>
</feature>
<dbReference type="InterPro" id="IPR001138">
    <property type="entry name" value="Zn2Cys6_DnaBD"/>
</dbReference>
<dbReference type="InterPro" id="IPR021858">
    <property type="entry name" value="Fun_TF"/>
</dbReference>
<evidence type="ECO:0000259" key="7">
    <source>
        <dbReference type="PROSITE" id="PS50048"/>
    </source>
</evidence>